<keyword evidence="6 8" id="KW-1133">Transmembrane helix</keyword>
<keyword evidence="5" id="KW-0133">Cell shape</keyword>
<proteinExistence type="inferred from homology"/>
<keyword evidence="3" id="KW-1003">Cell membrane</keyword>
<evidence type="ECO:0000313" key="10">
    <source>
        <dbReference type="Proteomes" id="UP000000788"/>
    </source>
</evidence>
<dbReference type="KEGG" id="pmj:P9211_17461"/>
<comment type="similarity">
    <text evidence="2">Belongs to the MreD family.</text>
</comment>
<protein>
    <submittedName>
        <fullName evidence="9">Uncharacterized protein</fullName>
    </submittedName>
</protein>
<evidence type="ECO:0000256" key="4">
    <source>
        <dbReference type="ARBA" id="ARBA00022692"/>
    </source>
</evidence>
<feature type="transmembrane region" description="Helical" evidence="8">
    <location>
        <begin position="140"/>
        <end position="164"/>
    </location>
</feature>
<dbReference type="AlphaFoldDB" id="A9BD64"/>
<dbReference type="GO" id="GO:0008360">
    <property type="term" value="P:regulation of cell shape"/>
    <property type="evidence" value="ECO:0007669"/>
    <property type="project" value="UniProtKB-KW"/>
</dbReference>
<evidence type="ECO:0000256" key="6">
    <source>
        <dbReference type="ARBA" id="ARBA00022989"/>
    </source>
</evidence>
<accession>A9BD64</accession>
<dbReference type="EMBL" id="CP000878">
    <property type="protein sequence ID" value="ABX09677.1"/>
    <property type="molecule type" value="Genomic_DNA"/>
</dbReference>
<dbReference type="STRING" id="93059.P9211_17461"/>
<evidence type="ECO:0000313" key="9">
    <source>
        <dbReference type="EMBL" id="ABX09677.1"/>
    </source>
</evidence>
<keyword evidence="10" id="KW-1185">Reference proteome</keyword>
<sequence>MKKLSKRSLYLLIGFAVPFLNLLNPAWISIKGVGPSWAVLWLLPWALEEGSWHGMFAGFCIGMLVDATHLEGASQIPALIILGFWWGRLGRQSQLIESSFNLGLLAWIGAFLIGLTIWVQKIYLLENKTISFFHAFSLHSLLAETIITALLAPIICSLLLLYFFRYKT</sequence>
<dbReference type="NCBIfam" id="TIGR03426">
    <property type="entry name" value="shape_MreD"/>
    <property type="match status" value="1"/>
</dbReference>
<dbReference type="RefSeq" id="WP_012196297.1">
    <property type="nucleotide sequence ID" value="NC_009976.1"/>
</dbReference>
<keyword evidence="4 8" id="KW-0812">Transmembrane</keyword>
<comment type="subcellular location">
    <subcellularLocation>
        <location evidence="1">Cell membrane</location>
        <topology evidence="1">Multi-pass membrane protein</topology>
    </subcellularLocation>
</comment>
<gene>
    <name evidence="9" type="ordered locus">P9211_17461</name>
</gene>
<dbReference type="Proteomes" id="UP000000788">
    <property type="component" value="Chromosome"/>
</dbReference>
<dbReference type="HOGENOM" id="CLU_105759_0_0_3"/>
<dbReference type="GO" id="GO:0005886">
    <property type="term" value="C:plasma membrane"/>
    <property type="evidence" value="ECO:0007669"/>
    <property type="project" value="UniProtKB-SubCell"/>
</dbReference>
<evidence type="ECO:0000256" key="2">
    <source>
        <dbReference type="ARBA" id="ARBA00007776"/>
    </source>
</evidence>
<dbReference type="eggNOG" id="ENOG5033XC3">
    <property type="taxonomic scope" value="Bacteria"/>
</dbReference>
<reference evidence="9 10" key="1">
    <citation type="journal article" date="2007" name="PLoS Genet.">
        <title>Patterns and implications of gene gain and loss in the evolution of Prochlorococcus.</title>
        <authorList>
            <person name="Kettler G.C."/>
            <person name="Martiny A.C."/>
            <person name="Huang K."/>
            <person name="Zucker J."/>
            <person name="Coleman M.L."/>
            <person name="Rodrigue S."/>
            <person name="Chen F."/>
            <person name="Lapidus A."/>
            <person name="Ferriera S."/>
            <person name="Johnson J."/>
            <person name="Steglich C."/>
            <person name="Church G.M."/>
            <person name="Richardson P."/>
            <person name="Chisholm S.W."/>
        </authorList>
    </citation>
    <scope>NUCLEOTIDE SEQUENCE [LARGE SCALE GENOMIC DNA]</scope>
    <source>
        <strain evidence="10">MIT 9211</strain>
    </source>
</reference>
<evidence type="ECO:0000256" key="3">
    <source>
        <dbReference type="ARBA" id="ARBA00022475"/>
    </source>
</evidence>
<feature type="transmembrane region" description="Helical" evidence="8">
    <location>
        <begin position="54"/>
        <end position="87"/>
    </location>
</feature>
<keyword evidence="7 8" id="KW-0472">Membrane</keyword>
<evidence type="ECO:0000256" key="7">
    <source>
        <dbReference type="ARBA" id="ARBA00023136"/>
    </source>
</evidence>
<organism evidence="9 10">
    <name type="scientific">Prochlorococcus marinus (strain MIT 9211)</name>
    <dbReference type="NCBI Taxonomy" id="93059"/>
    <lineage>
        <taxon>Bacteria</taxon>
        <taxon>Bacillati</taxon>
        <taxon>Cyanobacteriota</taxon>
        <taxon>Cyanophyceae</taxon>
        <taxon>Synechococcales</taxon>
        <taxon>Prochlorococcaceae</taxon>
        <taxon>Prochlorococcus</taxon>
    </lineage>
</organism>
<evidence type="ECO:0000256" key="5">
    <source>
        <dbReference type="ARBA" id="ARBA00022960"/>
    </source>
</evidence>
<dbReference type="InterPro" id="IPR007227">
    <property type="entry name" value="Cell_shape_determining_MreD"/>
</dbReference>
<evidence type="ECO:0000256" key="8">
    <source>
        <dbReference type="SAM" id="Phobius"/>
    </source>
</evidence>
<name>A9BD64_PROM4</name>
<evidence type="ECO:0000256" key="1">
    <source>
        <dbReference type="ARBA" id="ARBA00004651"/>
    </source>
</evidence>
<dbReference type="OrthoDB" id="541740at2"/>
<feature type="transmembrane region" description="Helical" evidence="8">
    <location>
        <begin position="99"/>
        <end position="120"/>
    </location>
</feature>